<keyword evidence="2 3" id="KW-0808">Transferase</keyword>
<sequence>MKPMAAFRSQFECRNDDVFLASFPKTGTTWLKALCHTILHRHDQEEEEEEEDILTKKNPHQVVPTLEFSFLLGRVQHLLLSPRRRPALGRESGGELLQRGHALGPVLRTRAGILGRKQEAAR</sequence>
<evidence type="ECO:0000313" key="6">
    <source>
        <dbReference type="Proteomes" id="UP001154282"/>
    </source>
</evidence>
<evidence type="ECO:0000259" key="4">
    <source>
        <dbReference type="Pfam" id="PF00685"/>
    </source>
</evidence>
<dbReference type="GO" id="GO:0008146">
    <property type="term" value="F:sulfotransferase activity"/>
    <property type="evidence" value="ECO:0007669"/>
    <property type="project" value="InterPro"/>
</dbReference>
<reference evidence="5" key="1">
    <citation type="submission" date="2022-08" db="EMBL/GenBank/DDBJ databases">
        <authorList>
            <person name="Gutierrez-Valencia J."/>
        </authorList>
    </citation>
    <scope>NUCLEOTIDE SEQUENCE</scope>
</reference>
<accession>A0AAV0PK27</accession>
<evidence type="ECO:0000256" key="1">
    <source>
        <dbReference type="ARBA" id="ARBA00005771"/>
    </source>
</evidence>
<dbReference type="AlphaFoldDB" id="A0AAV0PK27"/>
<feature type="domain" description="Sulfotransferase" evidence="4">
    <location>
        <begin position="16"/>
        <end position="69"/>
    </location>
</feature>
<dbReference type="Proteomes" id="UP001154282">
    <property type="component" value="Unassembled WGS sequence"/>
</dbReference>
<dbReference type="InterPro" id="IPR000863">
    <property type="entry name" value="Sulfotransferase_dom"/>
</dbReference>
<comment type="similarity">
    <text evidence="1 3">Belongs to the sulfotransferase 1 family.</text>
</comment>
<keyword evidence="6" id="KW-1185">Reference proteome</keyword>
<protein>
    <recommendedName>
        <fullName evidence="3">Sulfotransferase</fullName>
        <ecNumber evidence="3">2.8.2.-</ecNumber>
    </recommendedName>
</protein>
<gene>
    <name evidence="5" type="ORF">LITE_LOCUS38623</name>
</gene>
<name>A0AAV0PK27_9ROSI</name>
<evidence type="ECO:0000256" key="3">
    <source>
        <dbReference type="RuleBase" id="RU361155"/>
    </source>
</evidence>
<dbReference type="PANTHER" id="PTHR11783">
    <property type="entry name" value="SULFOTRANSFERASE SULT"/>
    <property type="match status" value="1"/>
</dbReference>
<dbReference type="EMBL" id="CAMGYJ010000009">
    <property type="protein sequence ID" value="CAI0470616.1"/>
    <property type="molecule type" value="Genomic_DNA"/>
</dbReference>
<evidence type="ECO:0000256" key="2">
    <source>
        <dbReference type="ARBA" id="ARBA00022679"/>
    </source>
</evidence>
<comment type="caution">
    <text evidence="5">The sequence shown here is derived from an EMBL/GenBank/DDBJ whole genome shotgun (WGS) entry which is preliminary data.</text>
</comment>
<dbReference type="InterPro" id="IPR027417">
    <property type="entry name" value="P-loop_NTPase"/>
</dbReference>
<proteinExistence type="inferred from homology"/>
<dbReference type="EC" id="2.8.2.-" evidence="3"/>
<dbReference type="Pfam" id="PF00685">
    <property type="entry name" value="Sulfotransfer_1"/>
    <property type="match status" value="1"/>
</dbReference>
<organism evidence="5 6">
    <name type="scientific">Linum tenue</name>
    <dbReference type="NCBI Taxonomy" id="586396"/>
    <lineage>
        <taxon>Eukaryota</taxon>
        <taxon>Viridiplantae</taxon>
        <taxon>Streptophyta</taxon>
        <taxon>Embryophyta</taxon>
        <taxon>Tracheophyta</taxon>
        <taxon>Spermatophyta</taxon>
        <taxon>Magnoliopsida</taxon>
        <taxon>eudicotyledons</taxon>
        <taxon>Gunneridae</taxon>
        <taxon>Pentapetalae</taxon>
        <taxon>rosids</taxon>
        <taxon>fabids</taxon>
        <taxon>Malpighiales</taxon>
        <taxon>Linaceae</taxon>
        <taxon>Linum</taxon>
    </lineage>
</organism>
<dbReference type="SUPFAM" id="SSF52540">
    <property type="entry name" value="P-loop containing nucleoside triphosphate hydrolases"/>
    <property type="match status" value="1"/>
</dbReference>
<dbReference type="Gene3D" id="3.40.50.300">
    <property type="entry name" value="P-loop containing nucleotide triphosphate hydrolases"/>
    <property type="match status" value="1"/>
</dbReference>
<evidence type="ECO:0000313" key="5">
    <source>
        <dbReference type="EMBL" id="CAI0470616.1"/>
    </source>
</evidence>